<keyword evidence="2" id="KW-0812">Transmembrane</keyword>
<dbReference type="SUPFAM" id="SSF51905">
    <property type="entry name" value="FAD/NAD(P)-binding domain"/>
    <property type="match status" value="1"/>
</dbReference>
<organism evidence="3 4">
    <name type="scientific">Viridothelium virens</name>
    <name type="common">Speckled blister lichen</name>
    <name type="synonym">Trypethelium virens</name>
    <dbReference type="NCBI Taxonomy" id="1048519"/>
    <lineage>
        <taxon>Eukaryota</taxon>
        <taxon>Fungi</taxon>
        <taxon>Dikarya</taxon>
        <taxon>Ascomycota</taxon>
        <taxon>Pezizomycotina</taxon>
        <taxon>Dothideomycetes</taxon>
        <taxon>Dothideomycetes incertae sedis</taxon>
        <taxon>Trypetheliales</taxon>
        <taxon>Trypetheliaceae</taxon>
        <taxon>Viridothelium</taxon>
    </lineage>
</organism>
<sequence>MQRAPSVIIIGAGPSAIAMAYKLKHELFFDNWILYEKSEGPGGTWRTNTYPGVGCDVPTHLYSFSFDLNPDWSKELCDGPEILSYMERTCDRWNLSQHMLFSIECLGARWLKDEQEWEIQFRDLKTSVEFVRRATVLISAVGGINKPREVKFEGMSNFRGHMFHTARWDHSVDYTGKRMAVIGNGCSAAQVVPTVSKTAATLKQYARSPQWYHERPNRPFTAFEKWCFRWIPLWARWERLKLFLENDALVETYMPGPLAAKKRTMVEENAKKYIHSMVPEKYRDFIVPDFPLGCKRRIFDPGYLESLNAPNVELIPEGIKEITEDGVISENGSKDEFDIIILATGFQVQNFLTPMDIVGEHGVSLRQRWKENRAAQAYLGTTVSGFPNFGILFGPNTFPAHNSALYSCEVQVEYFARTILAPIIDRQVKALVVHEAAETFWVNSVQKELVGSVFEAGCSNWYITEGTGRNAASFPGYARDLWKQTWLAKSSDYDIVPGDRLWPVRRLYRWLKLLMWRKSNTALWIVFFALLLRRSQIRRRLGVVYRVALQELSRRRPRIG</sequence>
<dbReference type="OrthoDB" id="74360at2759"/>
<keyword evidence="3" id="KW-0503">Monooxygenase</keyword>
<evidence type="ECO:0000256" key="1">
    <source>
        <dbReference type="ARBA" id="ARBA00010139"/>
    </source>
</evidence>
<accession>A0A6A6H6W0</accession>
<dbReference type="InterPro" id="IPR036188">
    <property type="entry name" value="FAD/NAD-bd_sf"/>
</dbReference>
<dbReference type="Pfam" id="PF13450">
    <property type="entry name" value="NAD_binding_8"/>
    <property type="match status" value="1"/>
</dbReference>
<dbReference type="PANTHER" id="PTHR42877">
    <property type="entry name" value="L-ORNITHINE N(5)-MONOOXYGENASE-RELATED"/>
    <property type="match status" value="1"/>
</dbReference>
<proteinExistence type="inferred from homology"/>
<dbReference type="PANTHER" id="PTHR42877:SF5">
    <property type="entry name" value="L-ORNITHINE N(5)-MONOOXYGENASE-RELATED"/>
    <property type="match status" value="1"/>
</dbReference>
<gene>
    <name evidence="3" type="ORF">EV356DRAFT_486448</name>
</gene>
<dbReference type="AlphaFoldDB" id="A0A6A6H6W0"/>
<comment type="similarity">
    <text evidence="1">Belongs to the FAD-binding monooxygenase family.</text>
</comment>
<dbReference type="Proteomes" id="UP000800092">
    <property type="component" value="Unassembled WGS sequence"/>
</dbReference>
<evidence type="ECO:0000313" key="4">
    <source>
        <dbReference type="Proteomes" id="UP000800092"/>
    </source>
</evidence>
<keyword evidence="4" id="KW-1185">Reference proteome</keyword>
<reference evidence="3" key="1">
    <citation type="journal article" date="2020" name="Stud. Mycol.">
        <title>101 Dothideomycetes genomes: a test case for predicting lifestyles and emergence of pathogens.</title>
        <authorList>
            <person name="Haridas S."/>
            <person name="Albert R."/>
            <person name="Binder M."/>
            <person name="Bloem J."/>
            <person name="Labutti K."/>
            <person name="Salamov A."/>
            <person name="Andreopoulos B."/>
            <person name="Baker S."/>
            <person name="Barry K."/>
            <person name="Bills G."/>
            <person name="Bluhm B."/>
            <person name="Cannon C."/>
            <person name="Castanera R."/>
            <person name="Culley D."/>
            <person name="Daum C."/>
            <person name="Ezra D."/>
            <person name="Gonzalez J."/>
            <person name="Henrissat B."/>
            <person name="Kuo A."/>
            <person name="Liang C."/>
            <person name="Lipzen A."/>
            <person name="Lutzoni F."/>
            <person name="Magnuson J."/>
            <person name="Mondo S."/>
            <person name="Nolan M."/>
            <person name="Ohm R."/>
            <person name="Pangilinan J."/>
            <person name="Park H.-J."/>
            <person name="Ramirez L."/>
            <person name="Alfaro M."/>
            <person name="Sun H."/>
            <person name="Tritt A."/>
            <person name="Yoshinaga Y."/>
            <person name="Zwiers L.-H."/>
            <person name="Turgeon B."/>
            <person name="Goodwin S."/>
            <person name="Spatafora J."/>
            <person name="Crous P."/>
            <person name="Grigoriev I."/>
        </authorList>
    </citation>
    <scope>NUCLEOTIDE SEQUENCE</scope>
    <source>
        <strain evidence="3">Tuck. ex Michener</strain>
    </source>
</reference>
<evidence type="ECO:0000256" key="2">
    <source>
        <dbReference type="SAM" id="Phobius"/>
    </source>
</evidence>
<dbReference type="EMBL" id="ML991804">
    <property type="protein sequence ID" value="KAF2233755.1"/>
    <property type="molecule type" value="Genomic_DNA"/>
</dbReference>
<keyword evidence="2" id="KW-1133">Transmembrane helix</keyword>
<dbReference type="InterPro" id="IPR051209">
    <property type="entry name" value="FAD-bind_Monooxygenase_sf"/>
</dbReference>
<dbReference type="GO" id="GO:0004497">
    <property type="term" value="F:monooxygenase activity"/>
    <property type="evidence" value="ECO:0007669"/>
    <property type="project" value="UniProtKB-KW"/>
</dbReference>
<feature type="transmembrane region" description="Helical" evidence="2">
    <location>
        <begin position="514"/>
        <end position="532"/>
    </location>
</feature>
<keyword evidence="2" id="KW-0472">Membrane</keyword>
<dbReference type="Gene3D" id="3.50.50.60">
    <property type="entry name" value="FAD/NAD(P)-binding domain"/>
    <property type="match status" value="2"/>
</dbReference>
<protein>
    <submittedName>
        <fullName evidence="3">Monooxygenase</fullName>
    </submittedName>
</protein>
<keyword evidence="3" id="KW-0560">Oxidoreductase</keyword>
<name>A0A6A6H6W0_VIRVR</name>
<evidence type="ECO:0000313" key="3">
    <source>
        <dbReference type="EMBL" id="KAF2233755.1"/>
    </source>
</evidence>